<name>A0A6C0HIX7_9ZZZZ</name>
<dbReference type="AlphaFoldDB" id="A0A6C0HIX7"/>
<dbReference type="GO" id="GO:0006352">
    <property type="term" value="P:DNA-templated transcription initiation"/>
    <property type="evidence" value="ECO:0007669"/>
    <property type="project" value="InterPro"/>
</dbReference>
<organism evidence="1">
    <name type="scientific">viral metagenome</name>
    <dbReference type="NCBI Taxonomy" id="1070528"/>
    <lineage>
        <taxon>unclassified sequences</taxon>
        <taxon>metagenomes</taxon>
        <taxon>organismal metagenomes</taxon>
    </lineage>
</organism>
<sequence>MVLGISMSSGFLNKIQLRYTKFILSSPDVADDIKQATRQILVENYQPWLRNQYKSFIRQNAKTMNRVYVRELYQYAIYGLLESLQAFNGSVGLHKYAAKFVHGQMYKGINDLAIMKPLKLHEAKRGIKALKPELVSYDEYWRIEKIAEDSIENMEPSVIVKIKEIMKSSPGEYRRLFYLRYDYNRLSVIRPIVDICQMEAYSHETYRKKMKSVMQYISNKLKCEYSI</sequence>
<reference evidence="1" key="1">
    <citation type="journal article" date="2020" name="Nature">
        <title>Giant virus diversity and host interactions through global metagenomics.</title>
        <authorList>
            <person name="Schulz F."/>
            <person name="Roux S."/>
            <person name="Paez-Espino D."/>
            <person name="Jungbluth S."/>
            <person name="Walsh D.A."/>
            <person name="Denef V.J."/>
            <person name="McMahon K.D."/>
            <person name="Konstantinidis K.T."/>
            <person name="Eloe-Fadrosh E.A."/>
            <person name="Kyrpides N.C."/>
            <person name="Woyke T."/>
        </authorList>
    </citation>
    <scope>NUCLEOTIDE SEQUENCE</scope>
    <source>
        <strain evidence="1">GVMAG-M-3300023184-105</strain>
    </source>
</reference>
<accession>A0A6C0HIX7</accession>
<dbReference type="InterPro" id="IPR013325">
    <property type="entry name" value="RNA_pol_sigma_r2"/>
</dbReference>
<evidence type="ECO:0008006" key="2">
    <source>
        <dbReference type="Google" id="ProtNLM"/>
    </source>
</evidence>
<dbReference type="EMBL" id="MN739957">
    <property type="protein sequence ID" value="QHT79973.1"/>
    <property type="molecule type" value="Genomic_DNA"/>
</dbReference>
<proteinExistence type="predicted"/>
<dbReference type="SUPFAM" id="SSF88946">
    <property type="entry name" value="Sigma2 domain of RNA polymerase sigma factors"/>
    <property type="match status" value="1"/>
</dbReference>
<dbReference type="GO" id="GO:0003700">
    <property type="term" value="F:DNA-binding transcription factor activity"/>
    <property type="evidence" value="ECO:0007669"/>
    <property type="project" value="InterPro"/>
</dbReference>
<evidence type="ECO:0000313" key="1">
    <source>
        <dbReference type="EMBL" id="QHT79973.1"/>
    </source>
</evidence>
<dbReference type="Gene3D" id="1.10.1740.10">
    <property type="match status" value="1"/>
</dbReference>
<protein>
    <recommendedName>
        <fullName evidence="2">Sigma-70 region domain containing protein</fullName>
    </recommendedName>
</protein>